<dbReference type="InterPro" id="IPR011032">
    <property type="entry name" value="GroES-like_sf"/>
</dbReference>
<dbReference type="Gene3D" id="3.90.180.10">
    <property type="entry name" value="Medium-chain alcohol dehydrogenases, catalytic domain"/>
    <property type="match status" value="1"/>
</dbReference>
<keyword evidence="3" id="KW-0479">Metal-binding</keyword>
<organism evidence="8 9">
    <name type="scientific">Citricoccus muralis</name>
    <dbReference type="NCBI Taxonomy" id="169134"/>
    <lineage>
        <taxon>Bacteria</taxon>
        <taxon>Bacillati</taxon>
        <taxon>Actinomycetota</taxon>
        <taxon>Actinomycetes</taxon>
        <taxon>Micrococcales</taxon>
        <taxon>Micrococcaceae</taxon>
        <taxon>Citricoccus</taxon>
    </lineage>
</organism>
<dbReference type="PANTHER" id="PTHR43161">
    <property type="entry name" value="SORBITOL DEHYDROGENASE"/>
    <property type="match status" value="1"/>
</dbReference>
<dbReference type="EMBL" id="CP121252">
    <property type="protein sequence ID" value="WFP15867.1"/>
    <property type="molecule type" value="Genomic_DNA"/>
</dbReference>
<accession>A0ABY8H5E3</accession>
<reference evidence="8 9" key="1">
    <citation type="submission" date="2023-04" db="EMBL/GenBank/DDBJ databases">
        <title>Funneling lignin-derived compounds into biodiesel using alkali-halophilic Citricoccus sp. P2.</title>
        <authorList>
            <person name="Luo C.-B."/>
        </authorList>
    </citation>
    <scope>NUCLEOTIDE SEQUENCE [LARGE SCALE GENOMIC DNA]</scope>
    <source>
        <strain evidence="8 9">P2</strain>
    </source>
</reference>
<comment type="cofactor">
    <cofactor evidence="1">
        <name>Zn(2+)</name>
        <dbReference type="ChEBI" id="CHEBI:29105"/>
    </cofactor>
</comment>
<feature type="domain" description="Alcohol dehydrogenase-like N-terminal" evidence="7">
    <location>
        <begin position="27"/>
        <end position="136"/>
    </location>
</feature>
<evidence type="ECO:0000259" key="6">
    <source>
        <dbReference type="Pfam" id="PF00107"/>
    </source>
</evidence>
<feature type="domain" description="Alcohol dehydrogenase-like C-terminal" evidence="6">
    <location>
        <begin position="175"/>
        <end position="304"/>
    </location>
</feature>
<dbReference type="RefSeq" id="WP_278156928.1">
    <property type="nucleotide sequence ID" value="NZ_CP121252.1"/>
</dbReference>
<dbReference type="Pfam" id="PF00107">
    <property type="entry name" value="ADH_zinc_N"/>
    <property type="match status" value="1"/>
</dbReference>
<keyword evidence="9" id="KW-1185">Reference proteome</keyword>
<dbReference type="InterPro" id="IPR036291">
    <property type="entry name" value="NAD(P)-bd_dom_sf"/>
</dbReference>
<evidence type="ECO:0000256" key="1">
    <source>
        <dbReference type="ARBA" id="ARBA00001947"/>
    </source>
</evidence>
<dbReference type="InterPro" id="IPR013154">
    <property type="entry name" value="ADH-like_N"/>
</dbReference>
<evidence type="ECO:0000256" key="3">
    <source>
        <dbReference type="ARBA" id="ARBA00022723"/>
    </source>
</evidence>
<dbReference type="Pfam" id="PF08240">
    <property type="entry name" value="ADH_N"/>
    <property type="match status" value="1"/>
</dbReference>
<evidence type="ECO:0000259" key="7">
    <source>
        <dbReference type="Pfam" id="PF08240"/>
    </source>
</evidence>
<evidence type="ECO:0000313" key="9">
    <source>
        <dbReference type="Proteomes" id="UP001219037"/>
    </source>
</evidence>
<evidence type="ECO:0000256" key="2">
    <source>
        <dbReference type="ARBA" id="ARBA00008072"/>
    </source>
</evidence>
<protein>
    <submittedName>
        <fullName evidence="8">Alcohol dehydrogenase catalytic domain-containing protein</fullName>
    </submittedName>
</protein>
<dbReference type="SUPFAM" id="SSF51735">
    <property type="entry name" value="NAD(P)-binding Rossmann-fold domains"/>
    <property type="match status" value="1"/>
</dbReference>
<name>A0ABY8H5E3_9MICC</name>
<evidence type="ECO:0000256" key="5">
    <source>
        <dbReference type="ARBA" id="ARBA00023002"/>
    </source>
</evidence>
<keyword evidence="4" id="KW-0862">Zinc</keyword>
<dbReference type="Proteomes" id="UP001219037">
    <property type="component" value="Chromosome"/>
</dbReference>
<evidence type="ECO:0000313" key="8">
    <source>
        <dbReference type="EMBL" id="WFP15867.1"/>
    </source>
</evidence>
<keyword evidence="5" id="KW-0560">Oxidoreductase</keyword>
<dbReference type="SUPFAM" id="SSF50129">
    <property type="entry name" value="GroES-like"/>
    <property type="match status" value="1"/>
</dbReference>
<sequence length="357" mass="38574">MTTTEAAVTTSKRRIDYQTLEVPQPSPGHAVVRMHTVTLCGTDAHIWDDDYASELPMIQGHEASGVIAELDAADAQSGWNVGDPVVILPMFWCGKCHACSIGRVNACRRMSVYGCYEDGSLVTEQLIPLDHLYRVPEGVDLGVAALVEPISIAMQACRRGQPVAGERVVVAGAGPIGLLATVYLKDIGCDVTVTDTQDARLDLAREFGADRAMKVLGAFPNNEQRSVLDELTDGDGPSLIIDATGVPASVAGGIDLVATAGRVVCVGISEAELSFSMRRLPTKEIDLLGSRNSENLFPDCLDLLWRYQRTLAKLITHRFHFHDLDAAFRTLIDPSAGVGKIAIDFPDLSEREERSES</sequence>
<evidence type="ECO:0000256" key="4">
    <source>
        <dbReference type="ARBA" id="ARBA00022833"/>
    </source>
</evidence>
<gene>
    <name evidence="8" type="ORF">P8192_10735</name>
</gene>
<proteinExistence type="inferred from homology"/>
<dbReference type="Gene3D" id="3.40.50.720">
    <property type="entry name" value="NAD(P)-binding Rossmann-like Domain"/>
    <property type="match status" value="1"/>
</dbReference>
<comment type="similarity">
    <text evidence="2">Belongs to the zinc-containing alcohol dehydrogenase family.</text>
</comment>
<dbReference type="InterPro" id="IPR013149">
    <property type="entry name" value="ADH-like_C"/>
</dbReference>